<keyword evidence="15" id="KW-1185">Reference proteome</keyword>
<dbReference type="InterPro" id="IPR005804">
    <property type="entry name" value="FA_desaturase_dom"/>
</dbReference>
<dbReference type="RefSeq" id="WP_316777396.1">
    <property type="nucleotide sequence ID" value="NZ_JASMWN010000010.1"/>
</dbReference>
<keyword evidence="6" id="KW-0479">Metal-binding</keyword>
<reference evidence="15" key="1">
    <citation type="submission" date="2023-05" db="EMBL/GenBank/DDBJ databases">
        <title>Sedimentitalea sp. nov. JM2-8.</title>
        <authorList>
            <person name="Huang J."/>
        </authorList>
    </citation>
    <scope>NUCLEOTIDE SEQUENCE [LARGE SCALE GENOMIC DNA]</scope>
    <source>
        <strain evidence="15">KHS03</strain>
    </source>
</reference>
<evidence type="ECO:0000256" key="12">
    <source>
        <dbReference type="SAM" id="Phobius"/>
    </source>
</evidence>
<organism evidence="14 15">
    <name type="scientific">Sedimentitalea todarodis</name>
    <dbReference type="NCBI Taxonomy" id="1631240"/>
    <lineage>
        <taxon>Bacteria</taxon>
        <taxon>Pseudomonadati</taxon>
        <taxon>Pseudomonadota</taxon>
        <taxon>Alphaproteobacteria</taxon>
        <taxon>Rhodobacterales</taxon>
        <taxon>Paracoccaceae</taxon>
        <taxon>Sedimentitalea</taxon>
    </lineage>
</organism>
<keyword evidence="8" id="KW-0560">Oxidoreductase</keyword>
<keyword evidence="5 12" id="KW-0812">Transmembrane</keyword>
<dbReference type="PROSITE" id="PS51257">
    <property type="entry name" value="PROKAR_LIPOPROTEIN"/>
    <property type="match status" value="1"/>
</dbReference>
<evidence type="ECO:0000256" key="6">
    <source>
        <dbReference type="ARBA" id="ARBA00022723"/>
    </source>
</evidence>
<evidence type="ECO:0000256" key="8">
    <source>
        <dbReference type="ARBA" id="ARBA00023002"/>
    </source>
</evidence>
<accession>A0ABU3VFA3</accession>
<feature type="transmembrane region" description="Helical" evidence="12">
    <location>
        <begin position="198"/>
        <end position="220"/>
    </location>
</feature>
<feature type="transmembrane region" description="Helical" evidence="12">
    <location>
        <begin position="61"/>
        <end position="82"/>
    </location>
</feature>
<comment type="similarity">
    <text evidence="2">Belongs to the fatty acid desaturase type 1 family. AlkB subfamily.</text>
</comment>
<protein>
    <submittedName>
        <fullName evidence="14">Alkane 1-monooxygenase</fullName>
    </submittedName>
</protein>
<dbReference type="CDD" id="cd03512">
    <property type="entry name" value="Alkane-hydroxylase"/>
    <property type="match status" value="1"/>
</dbReference>
<evidence type="ECO:0000256" key="2">
    <source>
        <dbReference type="ARBA" id="ARBA00010823"/>
    </source>
</evidence>
<dbReference type="Proteomes" id="UP001255416">
    <property type="component" value="Unassembled WGS sequence"/>
</dbReference>
<evidence type="ECO:0000256" key="1">
    <source>
        <dbReference type="ARBA" id="ARBA00004429"/>
    </source>
</evidence>
<sequence length="346" mass="37602">MLRFALASLSPIAVLGAACVWGGAWPLAALFYVTVFVMVMDRLPIAPLPACDTHQAARLGLALNIGLAVLHVPLLLLGVWAVAAGPDFGVGQRLMLGLALGLYLGQVANSNAHELIHAGGKWPRHLGKTVFISLLFGHHASAHPKVHHLHVATDDDPNSARAGEGFYHFWPRAWIGSFRAGRAAENAARARKIPPPGLLSHPYIAYCGGALVMLVAAYVLAGVRGIWVLLAIAGYAQMQLLLADYVQHYGLRRGVRPDGRRKPAGPQHSWNAPHWYSGAMMLNAPRHSDHHQHPARHFAALELDSATMPMLPRPMPVMAALALVPHLWRRIMDPRLARWQSAAPLD</sequence>
<feature type="domain" description="Fatty acid desaturase" evidence="13">
    <location>
        <begin position="96"/>
        <end position="302"/>
    </location>
</feature>
<comment type="subcellular location">
    <subcellularLocation>
        <location evidence="1">Cell inner membrane</location>
        <topology evidence="1">Multi-pass membrane protein</topology>
    </subcellularLocation>
</comment>
<proteinExistence type="inferred from homology"/>
<evidence type="ECO:0000259" key="13">
    <source>
        <dbReference type="Pfam" id="PF00487"/>
    </source>
</evidence>
<keyword evidence="11 12" id="KW-0472">Membrane</keyword>
<keyword evidence="9" id="KW-0408">Iron</keyword>
<evidence type="ECO:0000313" key="14">
    <source>
        <dbReference type="EMBL" id="MDU9004860.1"/>
    </source>
</evidence>
<dbReference type="Pfam" id="PF00487">
    <property type="entry name" value="FA_desaturase"/>
    <property type="match status" value="1"/>
</dbReference>
<gene>
    <name evidence="14" type="ORF">QO231_13475</name>
</gene>
<keyword evidence="7 12" id="KW-1133">Transmembrane helix</keyword>
<dbReference type="PANTHER" id="PTHR38674:SF1">
    <property type="entry name" value="ALKANE 1-MONOOXYGENASE 1"/>
    <property type="match status" value="1"/>
</dbReference>
<evidence type="ECO:0000256" key="7">
    <source>
        <dbReference type="ARBA" id="ARBA00022989"/>
    </source>
</evidence>
<comment type="caution">
    <text evidence="14">The sequence shown here is derived from an EMBL/GenBank/DDBJ whole genome shotgun (WGS) entry which is preliminary data.</text>
</comment>
<evidence type="ECO:0000256" key="11">
    <source>
        <dbReference type="ARBA" id="ARBA00023136"/>
    </source>
</evidence>
<feature type="transmembrane region" description="Helical" evidence="12">
    <location>
        <begin position="226"/>
        <end position="246"/>
    </location>
</feature>
<keyword evidence="10" id="KW-0503">Monooxygenase</keyword>
<dbReference type="InterPro" id="IPR033885">
    <property type="entry name" value="AlkB/XylM"/>
</dbReference>
<dbReference type="EMBL" id="JASMWN010000010">
    <property type="protein sequence ID" value="MDU9004860.1"/>
    <property type="molecule type" value="Genomic_DNA"/>
</dbReference>
<evidence type="ECO:0000256" key="9">
    <source>
        <dbReference type="ARBA" id="ARBA00023004"/>
    </source>
</evidence>
<evidence type="ECO:0000256" key="5">
    <source>
        <dbReference type="ARBA" id="ARBA00022692"/>
    </source>
</evidence>
<keyword evidence="4" id="KW-0997">Cell inner membrane</keyword>
<dbReference type="PANTHER" id="PTHR38674">
    <property type="entry name" value="ALKANE 1-MONOOXYGENASE 1"/>
    <property type="match status" value="1"/>
</dbReference>
<keyword evidence="3" id="KW-1003">Cell membrane</keyword>
<evidence type="ECO:0000313" key="15">
    <source>
        <dbReference type="Proteomes" id="UP001255416"/>
    </source>
</evidence>
<evidence type="ECO:0000256" key="10">
    <source>
        <dbReference type="ARBA" id="ARBA00023033"/>
    </source>
</evidence>
<evidence type="ECO:0000256" key="4">
    <source>
        <dbReference type="ARBA" id="ARBA00022519"/>
    </source>
</evidence>
<name>A0ABU3VFA3_9RHOB</name>
<evidence type="ECO:0000256" key="3">
    <source>
        <dbReference type="ARBA" id="ARBA00022475"/>
    </source>
</evidence>